<evidence type="ECO:0000313" key="18">
    <source>
        <dbReference type="Proteomes" id="UP001208570"/>
    </source>
</evidence>
<evidence type="ECO:0000256" key="2">
    <source>
        <dbReference type="ARBA" id="ARBA00009151"/>
    </source>
</evidence>
<evidence type="ECO:0000256" key="11">
    <source>
        <dbReference type="ARBA" id="ARBA00023214"/>
    </source>
</evidence>
<dbReference type="EMBL" id="JAODUP010000023">
    <property type="protein sequence ID" value="KAK2167837.1"/>
    <property type="molecule type" value="Genomic_DNA"/>
</dbReference>
<dbReference type="AlphaFoldDB" id="A0AAD9KB35"/>
<evidence type="ECO:0000313" key="17">
    <source>
        <dbReference type="EMBL" id="KAK2167837.1"/>
    </source>
</evidence>
<dbReference type="PANTHER" id="PTHR16087:SF0">
    <property type="entry name" value="PROTON-ACTIVATED CHLORIDE CHANNEL"/>
    <property type="match status" value="1"/>
</dbReference>
<feature type="region of interest" description="Disordered" evidence="15">
    <location>
        <begin position="44"/>
        <end position="208"/>
    </location>
</feature>
<evidence type="ECO:0000256" key="6">
    <source>
        <dbReference type="ARBA" id="ARBA00022692"/>
    </source>
</evidence>
<keyword evidence="7 16" id="KW-1133">Transmembrane helix</keyword>
<reference evidence="17" key="1">
    <citation type="journal article" date="2023" name="Mol. Biol. Evol.">
        <title>Third-Generation Sequencing Reveals the Adaptive Role of the Epigenome in Three Deep-Sea Polychaetes.</title>
        <authorList>
            <person name="Perez M."/>
            <person name="Aroh O."/>
            <person name="Sun Y."/>
            <person name="Lan Y."/>
            <person name="Juniper S.K."/>
            <person name="Young C.R."/>
            <person name="Angers B."/>
            <person name="Qian P.Y."/>
        </authorList>
    </citation>
    <scope>NUCLEOTIDE SEQUENCE</scope>
    <source>
        <strain evidence="17">P08H-3</strain>
    </source>
</reference>
<gene>
    <name evidence="17" type="ORF">LSH36_23g04013</name>
</gene>
<accession>A0AAD9KB35</accession>
<feature type="compositionally biased region" description="Basic and acidic residues" evidence="15">
    <location>
        <begin position="100"/>
        <end position="121"/>
    </location>
</feature>
<evidence type="ECO:0000256" key="7">
    <source>
        <dbReference type="ARBA" id="ARBA00022989"/>
    </source>
</evidence>
<evidence type="ECO:0000256" key="1">
    <source>
        <dbReference type="ARBA" id="ARBA00004651"/>
    </source>
</evidence>
<evidence type="ECO:0000256" key="15">
    <source>
        <dbReference type="SAM" id="MobiDB-lite"/>
    </source>
</evidence>
<evidence type="ECO:0000256" key="13">
    <source>
        <dbReference type="ARBA" id="ARBA00024167"/>
    </source>
</evidence>
<proteinExistence type="inferred from homology"/>
<evidence type="ECO:0000256" key="3">
    <source>
        <dbReference type="ARBA" id="ARBA00013993"/>
    </source>
</evidence>
<comment type="subcellular location">
    <subcellularLocation>
        <location evidence="1">Cell membrane</location>
        <topology evidence="1">Multi-pass membrane protein</topology>
    </subcellularLocation>
</comment>
<comment type="catalytic activity">
    <reaction evidence="13">
        <text>chloride(in) = chloride(out)</text>
        <dbReference type="Rhea" id="RHEA:29823"/>
        <dbReference type="ChEBI" id="CHEBI:17996"/>
    </reaction>
</comment>
<dbReference type="Pfam" id="PF15122">
    <property type="entry name" value="TMEM206"/>
    <property type="match status" value="3"/>
</dbReference>
<keyword evidence="6 16" id="KW-0812">Transmembrane</keyword>
<evidence type="ECO:0000256" key="12">
    <source>
        <dbReference type="ARBA" id="ARBA00023303"/>
    </source>
</evidence>
<keyword evidence="10" id="KW-0869">Chloride channel</keyword>
<keyword evidence="4" id="KW-0813">Transport</keyword>
<keyword evidence="9 16" id="KW-0472">Membrane</keyword>
<feature type="compositionally biased region" description="Basic and acidic residues" evidence="15">
    <location>
        <begin position="188"/>
        <end position="208"/>
    </location>
</feature>
<dbReference type="GO" id="GO:0005254">
    <property type="term" value="F:chloride channel activity"/>
    <property type="evidence" value="ECO:0007669"/>
    <property type="project" value="UniProtKB-KW"/>
</dbReference>
<evidence type="ECO:0000256" key="14">
    <source>
        <dbReference type="ARBA" id="ARBA00032817"/>
    </source>
</evidence>
<organism evidence="17 18">
    <name type="scientific">Paralvinella palmiformis</name>
    <dbReference type="NCBI Taxonomy" id="53620"/>
    <lineage>
        <taxon>Eukaryota</taxon>
        <taxon>Metazoa</taxon>
        <taxon>Spiralia</taxon>
        <taxon>Lophotrochozoa</taxon>
        <taxon>Annelida</taxon>
        <taxon>Polychaeta</taxon>
        <taxon>Sedentaria</taxon>
        <taxon>Canalipalpata</taxon>
        <taxon>Terebellida</taxon>
        <taxon>Terebelliformia</taxon>
        <taxon>Alvinellidae</taxon>
        <taxon>Paralvinella</taxon>
    </lineage>
</organism>
<keyword evidence="12" id="KW-0407">Ion channel</keyword>
<evidence type="ECO:0000256" key="8">
    <source>
        <dbReference type="ARBA" id="ARBA00023065"/>
    </source>
</evidence>
<evidence type="ECO:0000256" key="5">
    <source>
        <dbReference type="ARBA" id="ARBA00022475"/>
    </source>
</evidence>
<dbReference type="InterPro" id="IPR029366">
    <property type="entry name" value="TMEM206"/>
</dbReference>
<comment type="similarity">
    <text evidence="2">Belongs to the proton-activated chloride channel family.</text>
</comment>
<keyword evidence="18" id="KW-1185">Reference proteome</keyword>
<dbReference type="GO" id="GO:0034707">
    <property type="term" value="C:chloride channel complex"/>
    <property type="evidence" value="ECO:0007669"/>
    <property type="project" value="UniProtKB-KW"/>
</dbReference>
<keyword evidence="5" id="KW-1003">Cell membrane</keyword>
<dbReference type="GO" id="GO:0005886">
    <property type="term" value="C:plasma membrane"/>
    <property type="evidence" value="ECO:0007669"/>
    <property type="project" value="UniProtKB-SubCell"/>
</dbReference>
<keyword evidence="11" id="KW-0868">Chloride</keyword>
<name>A0AAD9KB35_9ANNE</name>
<evidence type="ECO:0000256" key="16">
    <source>
        <dbReference type="SAM" id="Phobius"/>
    </source>
</evidence>
<comment type="caution">
    <text evidence="17">The sequence shown here is derived from an EMBL/GenBank/DDBJ whole genome shotgun (WGS) entry which is preliminary data.</text>
</comment>
<feature type="compositionally biased region" description="Basic and acidic residues" evidence="15">
    <location>
        <begin position="147"/>
        <end position="163"/>
    </location>
</feature>
<feature type="compositionally biased region" description="Basic and acidic residues" evidence="15">
    <location>
        <begin position="56"/>
        <end position="71"/>
    </location>
</feature>
<protein>
    <recommendedName>
        <fullName evidence="3">Proton-activated chloride channel</fullName>
    </recommendedName>
    <alternativeName>
        <fullName evidence="14">Transmembrane protein 206</fullName>
    </alternativeName>
</protein>
<evidence type="ECO:0000256" key="10">
    <source>
        <dbReference type="ARBA" id="ARBA00023173"/>
    </source>
</evidence>
<sequence length="738" mass="84011">MISIVVVGFIIHIDNNDIPSFVTYHLSLKNRGDLGQLVPLPAEMALHDGSSPGEDDALKGENEPRGHFSARERRKSTMKRGVAVLAQDSPLDDGAPSRPARREQPTPSGREHRGAATKESLDGTATDGDDCCHLASEEEEEEEGEREEQRERDALLSAKERNGTVKQLAHLRSSGKVWSPPPPSSAAEGHRKRDMMVSKESAVESETRTRAYVRHASDMSSGCYPNEAEPEAERSGANRSDRCRQCLELCQSFFRPCSPCCKRPESTSSPGYTPTRQRGIFKYEESIIIPEDPFRKRCIHACMTFVYVLLVGVGVVVTYSMLADLVESMNNPVRSIHYHKVGNYDAPGIAVYPGGAEFLACGHYYNNVVTSKVQSIIEKASDIDERLEWSLGTVYKQPAPLKRPFTVTRDDVGAIRALNDVIESGAGCIYEPPFGQRTKDAGLRLTQLDLVNRNCSFTRMHYRDPHYPDIERDAIVIRGPTSFTNREAIFLHFALEDETRDFFTVSYFVFPDFDQFNTRLKDMFGLSGRVLEWFRSYLEQRSQRVSVHGILSDIQFLLSGVPQGSVLGPLVFTMYTRPLGIIAQRYGIKYHFGDPVGQMLEFHKYMPTFALSAGLRMWIKLIMSETYLMDDSKHTDFNVEYSVVRFVDRRPENEKHRHLFFIFFEWKNDIIEQSRLLYSTTPWSIGAGLCGVFLTLHRVYQLAQVSYKRMRKDQQRRSIRKRTLRELRQRSMESGSRN</sequence>
<feature type="transmembrane region" description="Helical" evidence="16">
    <location>
        <begin position="304"/>
        <end position="322"/>
    </location>
</feature>
<keyword evidence="8" id="KW-0406">Ion transport</keyword>
<evidence type="ECO:0000256" key="9">
    <source>
        <dbReference type="ARBA" id="ARBA00023136"/>
    </source>
</evidence>
<dbReference type="PANTHER" id="PTHR16087">
    <property type="entry name" value="TRANSMEMBRANE PROTEIN 206"/>
    <property type="match status" value="1"/>
</dbReference>
<dbReference type="GO" id="GO:0009986">
    <property type="term" value="C:cell surface"/>
    <property type="evidence" value="ECO:0007669"/>
    <property type="project" value="TreeGrafter"/>
</dbReference>
<feature type="compositionally biased region" description="Acidic residues" evidence="15">
    <location>
        <begin position="137"/>
        <end position="146"/>
    </location>
</feature>
<dbReference type="Proteomes" id="UP001208570">
    <property type="component" value="Unassembled WGS sequence"/>
</dbReference>
<evidence type="ECO:0000256" key="4">
    <source>
        <dbReference type="ARBA" id="ARBA00022448"/>
    </source>
</evidence>